<dbReference type="InterPro" id="IPR005152">
    <property type="entry name" value="Lipase_secreted"/>
</dbReference>
<keyword evidence="1" id="KW-0732">Signal</keyword>
<accession>A0A5R8P8R2</accession>
<feature type="chain" id="PRO_5024327684" evidence="1">
    <location>
        <begin position="36"/>
        <end position="434"/>
    </location>
</feature>
<protein>
    <submittedName>
        <fullName evidence="2">Alpha/beta fold hydrolase</fullName>
    </submittedName>
</protein>
<dbReference type="Proteomes" id="UP000308349">
    <property type="component" value="Unassembled WGS sequence"/>
</dbReference>
<evidence type="ECO:0000313" key="3">
    <source>
        <dbReference type="Proteomes" id="UP000308349"/>
    </source>
</evidence>
<organism evidence="2 3">
    <name type="scientific">Nocardia cyriacigeorgica</name>
    <dbReference type="NCBI Taxonomy" id="135487"/>
    <lineage>
        <taxon>Bacteria</taxon>
        <taxon>Bacillati</taxon>
        <taxon>Actinomycetota</taxon>
        <taxon>Actinomycetes</taxon>
        <taxon>Mycobacteriales</taxon>
        <taxon>Nocardiaceae</taxon>
        <taxon>Nocardia</taxon>
    </lineage>
</organism>
<name>A0A5R8P8R2_9NOCA</name>
<dbReference type="InterPro" id="IPR029058">
    <property type="entry name" value="AB_hydrolase_fold"/>
</dbReference>
<dbReference type="PANTHER" id="PTHR34853:SF1">
    <property type="entry name" value="LIPASE 5"/>
    <property type="match status" value="1"/>
</dbReference>
<proteinExistence type="predicted"/>
<sequence length="434" mass="45245">MTISHRGHSPKQRCILIVGSLFTLGALVFGSTAHAQPPAESAAIANVYTPPNPLPAGSPGDIIAGQPVRTAAVQADATLISYHSVDALAAPMAVNATVFDPRPAWIGRGPRPLITFAVGTHGQGDQCAPSKLFTGLVHYSPPRDLMFEYETAFIDLLIARGIAVVVTDYQGLGTPGTHTYFNRAAQAHAVLDAARAAQKLPGTSIPGHGPIGIWGYSQGGGAAAAAAEAASSYAPDLDVRGSYIGAPIADAAAVLSNIDGTIIAGAIGYYLNGAMAGHPRSRPVIEEMLNPAGKAMLETVHRQCLFETAVDFGYQSSRQWTTSGRSIPDLLAENPDTRTILDADRVGYRTPNAPVLLATGDNDDIVPAGQARQLAATWCARGASVDIVEIDVPPLFAGLGVGHNLIEYAANLGWAQPLLDRIFNGAPIHDTCDG</sequence>
<feature type="signal peptide" evidence="1">
    <location>
        <begin position="1"/>
        <end position="35"/>
    </location>
</feature>
<comment type="caution">
    <text evidence="2">The sequence shown here is derived from an EMBL/GenBank/DDBJ whole genome shotgun (WGS) entry which is preliminary data.</text>
</comment>
<dbReference type="OrthoDB" id="9798122at2"/>
<dbReference type="PIRSF" id="PIRSF029171">
    <property type="entry name" value="Esterase_LipA"/>
    <property type="match status" value="1"/>
</dbReference>
<dbReference type="Gene3D" id="3.40.50.1820">
    <property type="entry name" value="alpha/beta hydrolase"/>
    <property type="match status" value="1"/>
</dbReference>
<dbReference type="EMBL" id="VBUU01000031">
    <property type="protein sequence ID" value="TLG00356.1"/>
    <property type="molecule type" value="Genomic_DNA"/>
</dbReference>
<dbReference type="GO" id="GO:0016042">
    <property type="term" value="P:lipid catabolic process"/>
    <property type="evidence" value="ECO:0007669"/>
    <property type="project" value="InterPro"/>
</dbReference>
<gene>
    <name evidence="2" type="ORF">FEK35_24245</name>
</gene>
<evidence type="ECO:0000256" key="1">
    <source>
        <dbReference type="SAM" id="SignalP"/>
    </source>
</evidence>
<evidence type="ECO:0000313" key="2">
    <source>
        <dbReference type="EMBL" id="TLG00356.1"/>
    </source>
</evidence>
<dbReference type="Pfam" id="PF03583">
    <property type="entry name" value="LIP"/>
    <property type="match status" value="1"/>
</dbReference>
<dbReference type="Gene3D" id="1.10.260.130">
    <property type="match status" value="1"/>
</dbReference>
<keyword evidence="2" id="KW-0378">Hydrolase</keyword>
<dbReference type="PANTHER" id="PTHR34853">
    <property type="match status" value="1"/>
</dbReference>
<dbReference type="GO" id="GO:0004806">
    <property type="term" value="F:triacylglycerol lipase activity"/>
    <property type="evidence" value="ECO:0007669"/>
    <property type="project" value="InterPro"/>
</dbReference>
<dbReference type="AlphaFoldDB" id="A0A5R8P8R2"/>
<reference evidence="2 3" key="1">
    <citation type="submission" date="2019-05" db="EMBL/GenBank/DDBJ databases">
        <title>Genomes sequences of two Nocardia cyriacigeorgica environmental isolates, type strains Nocardia asteroides ATCC 19247 and Nocardia cyriacigeorgica DSM 44484.</title>
        <authorList>
            <person name="Vautrin F."/>
            <person name="Bergeron E."/>
            <person name="Dubost A."/>
            <person name="Abrouk D."/>
            <person name="Rodriguez Nava V."/>
            <person name="Pujic P."/>
        </authorList>
    </citation>
    <scope>NUCLEOTIDE SEQUENCE [LARGE SCALE GENOMIC DNA]</scope>
    <source>
        <strain evidence="2 3">EML 1456</strain>
    </source>
</reference>
<dbReference type="SUPFAM" id="SSF53474">
    <property type="entry name" value="alpha/beta-Hydrolases"/>
    <property type="match status" value="1"/>
</dbReference>